<name>A0A4Q0MGF3_9SPHI</name>
<reference evidence="1 2" key="1">
    <citation type="submission" date="2018-12" db="EMBL/GenBank/DDBJ databases">
        <title>The Draft Genome Sequence of the Soil Bacterium Pedobacter tournemirensis R1.</title>
        <authorList>
            <person name="He J."/>
        </authorList>
    </citation>
    <scope>NUCLEOTIDE SEQUENCE [LARGE SCALE GENOMIC DNA]</scope>
    <source>
        <strain evidence="1 2">R1</strain>
    </source>
</reference>
<protein>
    <submittedName>
        <fullName evidence="1">Uncharacterized protein</fullName>
    </submittedName>
</protein>
<proteinExistence type="predicted"/>
<gene>
    <name evidence="1" type="ORF">EKH83_02250</name>
</gene>
<evidence type="ECO:0000313" key="1">
    <source>
        <dbReference type="EMBL" id="RXF72617.1"/>
    </source>
</evidence>
<comment type="caution">
    <text evidence="1">The sequence shown here is derived from an EMBL/GenBank/DDBJ whole genome shotgun (WGS) entry which is preliminary data.</text>
</comment>
<accession>A0A4Q0MGF3</accession>
<dbReference type="AlphaFoldDB" id="A0A4Q0MGF3"/>
<dbReference type="Proteomes" id="UP000290848">
    <property type="component" value="Unassembled WGS sequence"/>
</dbReference>
<evidence type="ECO:0000313" key="2">
    <source>
        <dbReference type="Proteomes" id="UP000290848"/>
    </source>
</evidence>
<sequence length="137" mass="15892">MVKNAPYKFAEFESLNFKYGIGDSLINQYDSKTMHYQYLNDRDSLVKKQVKLTKDDLLYLHRKAAELGFWDFPQDMTGPASANGAKSPRYYLEFKYQRKTKKVVFDLNYNGNTKLKDAVRQLLETVSKSINTAEARG</sequence>
<dbReference type="EMBL" id="RXOC01000001">
    <property type="protein sequence ID" value="RXF72617.1"/>
    <property type="molecule type" value="Genomic_DNA"/>
</dbReference>
<organism evidence="1 2">
    <name type="scientific">Arcticibacter tournemirensis</name>
    <dbReference type="NCBI Taxonomy" id="699437"/>
    <lineage>
        <taxon>Bacteria</taxon>
        <taxon>Pseudomonadati</taxon>
        <taxon>Bacteroidota</taxon>
        <taxon>Sphingobacteriia</taxon>
        <taxon>Sphingobacteriales</taxon>
        <taxon>Sphingobacteriaceae</taxon>
        <taxon>Arcticibacter</taxon>
    </lineage>
</organism>